<dbReference type="SUPFAM" id="SSF55073">
    <property type="entry name" value="Nucleotide cyclase"/>
    <property type="match status" value="1"/>
</dbReference>
<evidence type="ECO:0000259" key="2">
    <source>
        <dbReference type="PROSITE" id="PS50883"/>
    </source>
</evidence>
<sequence length="508" mass="58692">MVFNLCALIYFFYFSVIYKIISYDNFILRLYLFFILPAYIFICVCLGVHFFDLISIESLDIIFLFFTINSFHLFLIFILMLHKIYLIRKMNSNSRRRSRSSICAYEKDITKLIQLGLPFSLIKIKISNRDKLVDFSKNKTFIKVVSHAILMTKKSMKNNKLRFYHDSGEIIVILSEVNKSELIDITSEVYNVLITPILMNNKIFILQPIMGCVINTSSRKTADEIIRQADISCYKAKKSGLGVGFYSASYSKSICEEIEILNKLVYAIPNNEFKLYYQPIVKSSDKTVHGYEALIRWFQDDGTIIPPDKFIKIAERNNKIKVITRWVINQVVHDINEFKKNNIFSKIHINISTLDLHDNDLYEQLSTLVNNRWLLSSDIILEVTESALMADADAAYLMLEKLSELGFYISIDDFGTGYSSLSLLRVLPFNQIKIDQSFIRNMTIGNNDYAIVTSTIYLAHNLGCNVVAEGVEDEERFTELKALGCDFIQGYYISKPKEFAGIIREFSK</sequence>
<name>A0A6N6RWU7_9GAMM</name>
<dbReference type="PROSITE" id="PS50883">
    <property type="entry name" value="EAL"/>
    <property type="match status" value="1"/>
</dbReference>
<dbReference type="InterPro" id="IPR001633">
    <property type="entry name" value="EAL_dom"/>
</dbReference>
<feature type="domain" description="EAL" evidence="2">
    <location>
        <begin position="257"/>
        <end position="508"/>
    </location>
</feature>
<dbReference type="SUPFAM" id="SSF141868">
    <property type="entry name" value="EAL domain-like"/>
    <property type="match status" value="1"/>
</dbReference>
<dbReference type="AlphaFoldDB" id="A0A6N6RWU7"/>
<dbReference type="Pfam" id="PF00990">
    <property type="entry name" value="GGDEF"/>
    <property type="match status" value="1"/>
</dbReference>
<reference evidence="3 4" key="1">
    <citation type="submission" date="2019-09" db="EMBL/GenBank/DDBJ databases">
        <title>Genome of Aliivibrio finisterrensis LMG 23869 (type strain).</title>
        <authorList>
            <person name="Bowman J.P."/>
        </authorList>
    </citation>
    <scope>NUCLEOTIDE SEQUENCE [LARGE SCALE GENOMIC DNA]</scope>
    <source>
        <strain evidence="3 4">LMG 23869</strain>
    </source>
</reference>
<dbReference type="Proteomes" id="UP000434870">
    <property type="component" value="Unassembled WGS sequence"/>
</dbReference>
<keyword evidence="1" id="KW-1133">Transmembrane helix</keyword>
<gene>
    <name evidence="3" type="ORF">F8B77_02190</name>
</gene>
<dbReference type="InterPro" id="IPR000160">
    <property type="entry name" value="GGDEF_dom"/>
</dbReference>
<keyword evidence="1" id="KW-0812">Transmembrane</keyword>
<evidence type="ECO:0000313" key="4">
    <source>
        <dbReference type="Proteomes" id="UP000434870"/>
    </source>
</evidence>
<dbReference type="Pfam" id="PF00563">
    <property type="entry name" value="EAL"/>
    <property type="match status" value="1"/>
</dbReference>
<evidence type="ECO:0000256" key="1">
    <source>
        <dbReference type="SAM" id="Phobius"/>
    </source>
</evidence>
<dbReference type="Gene3D" id="3.20.20.450">
    <property type="entry name" value="EAL domain"/>
    <property type="match status" value="1"/>
</dbReference>
<protein>
    <submittedName>
        <fullName evidence="3">EAL domain-containing protein</fullName>
    </submittedName>
</protein>
<dbReference type="PANTHER" id="PTHR33121:SF70">
    <property type="entry name" value="SIGNALING PROTEIN YKOW"/>
    <property type="match status" value="1"/>
</dbReference>
<dbReference type="InterPro" id="IPR035919">
    <property type="entry name" value="EAL_sf"/>
</dbReference>
<evidence type="ECO:0000313" key="3">
    <source>
        <dbReference type="EMBL" id="KAB2826234.1"/>
    </source>
</evidence>
<dbReference type="InterPro" id="IPR050706">
    <property type="entry name" value="Cyclic-di-GMP_PDE-like"/>
</dbReference>
<feature type="transmembrane region" description="Helical" evidence="1">
    <location>
        <begin position="63"/>
        <end position="87"/>
    </location>
</feature>
<dbReference type="PANTHER" id="PTHR33121">
    <property type="entry name" value="CYCLIC DI-GMP PHOSPHODIESTERASE PDEF"/>
    <property type="match status" value="1"/>
</dbReference>
<feature type="transmembrane region" description="Helical" evidence="1">
    <location>
        <begin position="6"/>
        <end position="23"/>
    </location>
</feature>
<accession>A0A6N6RWU7</accession>
<dbReference type="Gene3D" id="3.30.70.270">
    <property type="match status" value="1"/>
</dbReference>
<dbReference type="CDD" id="cd01948">
    <property type="entry name" value="EAL"/>
    <property type="match status" value="1"/>
</dbReference>
<organism evidence="3 4">
    <name type="scientific">Aliivibrio finisterrensis</name>
    <dbReference type="NCBI Taxonomy" id="511998"/>
    <lineage>
        <taxon>Bacteria</taxon>
        <taxon>Pseudomonadati</taxon>
        <taxon>Pseudomonadota</taxon>
        <taxon>Gammaproteobacteria</taxon>
        <taxon>Vibrionales</taxon>
        <taxon>Vibrionaceae</taxon>
        <taxon>Aliivibrio</taxon>
    </lineage>
</organism>
<dbReference type="InterPro" id="IPR043128">
    <property type="entry name" value="Rev_trsase/Diguanyl_cyclase"/>
</dbReference>
<feature type="transmembrane region" description="Helical" evidence="1">
    <location>
        <begin position="30"/>
        <end position="51"/>
    </location>
</feature>
<keyword evidence="1" id="KW-0472">Membrane</keyword>
<dbReference type="EMBL" id="WBVP01000002">
    <property type="protein sequence ID" value="KAB2826234.1"/>
    <property type="molecule type" value="Genomic_DNA"/>
</dbReference>
<dbReference type="GO" id="GO:0071111">
    <property type="term" value="F:cyclic-guanylate-specific phosphodiesterase activity"/>
    <property type="evidence" value="ECO:0007669"/>
    <property type="project" value="InterPro"/>
</dbReference>
<proteinExistence type="predicted"/>
<dbReference type="SMART" id="SM00052">
    <property type="entry name" value="EAL"/>
    <property type="match status" value="1"/>
</dbReference>
<comment type="caution">
    <text evidence="3">The sequence shown here is derived from an EMBL/GenBank/DDBJ whole genome shotgun (WGS) entry which is preliminary data.</text>
</comment>
<dbReference type="InterPro" id="IPR029787">
    <property type="entry name" value="Nucleotide_cyclase"/>
</dbReference>